<evidence type="ECO:0000313" key="9">
    <source>
        <dbReference type="Proteomes" id="UP000654304"/>
    </source>
</evidence>
<dbReference type="PANTHER" id="PTHR30213:SF0">
    <property type="entry name" value="UPF0761 MEMBRANE PROTEIN YIHY"/>
    <property type="match status" value="1"/>
</dbReference>
<dbReference type="RefSeq" id="WP_186902375.1">
    <property type="nucleotide sequence ID" value="NZ_JACOGD010000001.1"/>
</dbReference>
<organism evidence="8 9">
    <name type="scientific">Undibacterium curvum</name>
    <dbReference type="NCBI Taxonomy" id="2762294"/>
    <lineage>
        <taxon>Bacteria</taxon>
        <taxon>Pseudomonadati</taxon>
        <taxon>Pseudomonadota</taxon>
        <taxon>Betaproteobacteria</taxon>
        <taxon>Burkholderiales</taxon>
        <taxon>Oxalobacteraceae</taxon>
        <taxon>Undibacterium</taxon>
    </lineage>
</organism>
<dbReference type="HAMAP" id="MF_00672">
    <property type="entry name" value="UPF0761"/>
    <property type="match status" value="1"/>
</dbReference>
<feature type="transmembrane region" description="Helical" evidence="7">
    <location>
        <begin position="95"/>
        <end position="114"/>
    </location>
</feature>
<comment type="similarity">
    <text evidence="7">Belongs to the UPF0761 family.</text>
</comment>
<evidence type="ECO:0000256" key="4">
    <source>
        <dbReference type="ARBA" id="ARBA00022692"/>
    </source>
</evidence>
<dbReference type="Proteomes" id="UP000654304">
    <property type="component" value="Unassembled WGS sequence"/>
</dbReference>
<keyword evidence="2 7" id="KW-1003">Cell membrane</keyword>
<accession>A0ABR7A1C6</accession>
<feature type="transmembrane region" description="Helical" evidence="7">
    <location>
        <begin position="28"/>
        <end position="54"/>
    </location>
</feature>
<evidence type="ECO:0000256" key="2">
    <source>
        <dbReference type="ARBA" id="ARBA00022475"/>
    </source>
</evidence>
<dbReference type="InterPro" id="IPR023679">
    <property type="entry name" value="UPF0761_bac"/>
</dbReference>
<name>A0ABR7A1C6_9BURK</name>
<keyword evidence="3" id="KW-0997">Cell inner membrane</keyword>
<feature type="transmembrane region" description="Helical" evidence="7">
    <location>
        <begin position="236"/>
        <end position="268"/>
    </location>
</feature>
<evidence type="ECO:0000256" key="3">
    <source>
        <dbReference type="ARBA" id="ARBA00022519"/>
    </source>
</evidence>
<dbReference type="Pfam" id="PF03631">
    <property type="entry name" value="Virul_fac_BrkB"/>
    <property type="match status" value="1"/>
</dbReference>
<keyword evidence="9" id="KW-1185">Reference proteome</keyword>
<dbReference type="EMBL" id="JACOGD010000001">
    <property type="protein sequence ID" value="MBC3930508.1"/>
    <property type="molecule type" value="Genomic_DNA"/>
</dbReference>
<sequence length="427" mass="47804">MRGMTWQHIRNLIQFALRRLQEGRLPQVAGSLTFTTVLALVPILTVALAIFTAFPLFNTFRTSLEAYFVQNLMPKGIANTILGYLTQFATKATRLSAVGGVALMLTAFATMAMIDRAFNQIWQVKRSRPLVQRVLVYWAIVTLGPLLIGISISATSYLFTATSGVVNAVPLIGAIFYTLVSILFTTGAYTLLYTTVPNRPVAWQDAAWGGLVAALAFEVAKRGFAQFVTHFPTYTIVYGALAAIPIFLVWIYLSWLITLVGAVITAALPVVRFERWWHVPTPGSRFDDAVRILGVLVRARQEGRLASVSIAQIRTFTWFGLDEIEDLLQSMAELNWVAKVMPEQVAEPAKRRWRSERNQQEYWVLTMNPSELRIADVYRVFVYAPVQGSRLSALVESQIEAGLQTSLQQYFLNNEDSSENGNEIQHN</sequence>
<keyword evidence="6 7" id="KW-0472">Membrane</keyword>
<keyword evidence="4 7" id="KW-0812">Transmembrane</keyword>
<comment type="caution">
    <text evidence="7">Lacks conserved residue(s) required for the propagation of feature annotation.</text>
</comment>
<dbReference type="InterPro" id="IPR017039">
    <property type="entry name" value="Virul_fac_BrkB"/>
</dbReference>
<evidence type="ECO:0000256" key="5">
    <source>
        <dbReference type="ARBA" id="ARBA00022989"/>
    </source>
</evidence>
<comment type="caution">
    <text evidence="8">The sequence shown here is derived from an EMBL/GenBank/DDBJ whole genome shotgun (WGS) entry which is preliminary data.</text>
</comment>
<evidence type="ECO:0000256" key="7">
    <source>
        <dbReference type="HAMAP-Rule" id="MF_00672"/>
    </source>
</evidence>
<proteinExistence type="inferred from homology"/>
<evidence type="ECO:0000256" key="6">
    <source>
        <dbReference type="ARBA" id="ARBA00023136"/>
    </source>
</evidence>
<feature type="transmembrane region" description="Helical" evidence="7">
    <location>
        <begin position="135"/>
        <end position="159"/>
    </location>
</feature>
<protein>
    <recommendedName>
        <fullName evidence="7">UPF0761 membrane protein H8K43_02390</fullName>
    </recommendedName>
</protein>
<evidence type="ECO:0000313" key="8">
    <source>
        <dbReference type="EMBL" id="MBC3930508.1"/>
    </source>
</evidence>
<dbReference type="PANTHER" id="PTHR30213">
    <property type="entry name" value="INNER MEMBRANE PROTEIN YHJD"/>
    <property type="match status" value="1"/>
</dbReference>
<feature type="transmembrane region" description="Helical" evidence="7">
    <location>
        <begin position="171"/>
        <end position="194"/>
    </location>
</feature>
<keyword evidence="5 7" id="KW-1133">Transmembrane helix</keyword>
<dbReference type="NCBIfam" id="TIGR00765">
    <property type="entry name" value="yihY_not_rbn"/>
    <property type="match status" value="1"/>
</dbReference>
<reference evidence="8 9" key="1">
    <citation type="submission" date="2020-08" db="EMBL/GenBank/DDBJ databases">
        <title>Novel species isolated from subtropical streams in China.</title>
        <authorList>
            <person name="Lu H."/>
        </authorList>
    </citation>
    <scope>NUCLEOTIDE SEQUENCE [LARGE SCALE GENOMIC DNA]</scope>
    <source>
        <strain evidence="8 9">CY22W</strain>
    </source>
</reference>
<evidence type="ECO:0000256" key="1">
    <source>
        <dbReference type="ARBA" id="ARBA00004651"/>
    </source>
</evidence>
<comment type="subcellular location">
    <subcellularLocation>
        <location evidence="1 7">Cell membrane</location>
        <topology evidence="1 7">Multi-pass membrane protein</topology>
    </subcellularLocation>
</comment>
<gene>
    <name evidence="8" type="ORF">H8K43_02390</name>
</gene>